<evidence type="ECO:0000256" key="4">
    <source>
        <dbReference type="ARBA" id="ARBA00023136"/>
    </source>
</evidence>
<dbReference type="Pfam" id="PF07681">
    <property type="entry name" value="DoxX"/>
    <property type="match status" value="1"/>
</dbReference>
<evidence type="ECO:0000256" key="2">
    <source>
        <dbReference type="ARBA" id="ARBA00022692"/>
    </source>
</evidence>
<dbReference type="InterPro" id="IPR032808">
    <property type="entry name" value="DoxX"/>
</dbReference>
<dbReference type="EMBL" id="PCYL01000013">
    <property type="protein sequence ID" value="PIR47035.1"/>
    <property type="molecule type" value="Genomic_DNA"/>
</dbReference>
<feature type="transmembrane region" description="Helical" evidence="5">
    <location>
        <begin position="115"/>
        <end position="133"/>
    </location>
</feature>
<evidence type="ECO:0000313" key="7">
    <source>
        <dbReference type="Proteomes" id="UP000230833"/>
    </source>
</evidence>
<evidence type="ECO:0000256" key="5">
    <source>
        <dbReference type="SAM" id="Phobius"/>
    </source>
</evidence>
<comment type="caution">
    <text evidence="6">The sequence shown here is derived from an EMBL/GenBank/DDBJ whole genome shotgun (WGS) entry which is preliminary data.</text>
</comment>
<sequence length="135" mass="14606">MESSLQFAEVLFLIGRILFGGYFAYSGINHFIKWDMMRGFTASKGVPQAGPMVAISGILLLVGGLGIVAGVAIPWAVASLAVFLIPTSLLMHAFWKDTDPMQKMANQINFMKNMALLGAALMLLMIPMPWAIALS</sequence>
<protein>
    <submittedName>
        <fullName evidence="6">DoxX family protein</fullName>
    </submittedName>
</protein>
<dbReference type="GO" id="GO:0016020">
    <property type="term" value="C:membrane"/>
    <property type="evidence" value="ECO:0007669"/>
    <property type="project" value="UniProtKB-SubCell"/>
</dbReference>
<organism evidence="6 7">
    <name type="scientific">Candidatus Vogelbacteria bacterium CG10_big_fil_rev_8_21_14_0_10_45_14</name>
    <dbReference type="NCBI Taxonomy" id="1975042"/>
    <lineage>
        <taxon>Bacteria</taxon>
        <taxon>Candidatus Vogeliibacteriota</taxon>
    </lineage>
</organism>
<evidence type="ECO:0000313" key="6">
    <source>
        <dbReference type="EMBL" id="PIR47035.1"/>
    </source>
</evidence>
<keyword evidence="4 5" id="KW-0472">Membrane</keyword>
<keyword evidence="2 5" id="KW-0812">Transmembrane</keyword>
<dbReference type="Proteomes" id="UP000230833">
    <property type="component" value="Unassembled WGS sequence"/>
</dbReference>
<dbReference type="AlphaFoldDB" id="A0A2H0RMN0"/>
<comment type="subcellular location">
    <subcellularLocation>
        <location evidence="1">Membrane</location>
        <topology evidence="1">Multi-pass membrane protein</topology>
    </subcellularLocation>
</comment>
<feature type="transmembrane region" description="Helical" evidence="5">
    <location>
        <begin position="75"/>
        <end position="95"/>
    </location>
</feature>
<feature type="transmembrane region" description="Helical" evidence="5">
    <location>
        <begin position="49"/>
        <end position="69"/>
    </location>
</feature>
<proteinExistence type="predicted"/>
<evidence type="ECO:0000256" key="3">
    <source>
        <dbReference type="ARBA" id="ARBA00022989"/>
    </source>
</evidence>
<gene>
    <name evidence="6" type="ORF">COV07_01170</name>
</gene>
<keyword evidence="3 5" id="KW-1133">Transmembrane helix</keyword>
<feature type="transmembrane region" description="Helical" evidence="5">
    <location>
        <begin position="6"/>
        <end position="28"/>
    </location>
</feature>
<reference evidence="6 7" key="1">
    <citation type="submission" date="2017-09" db="EMBL/GenBank/DDBJ databases">
        <title>Depth-based differentiation of microbial function through sediment-hosted aquifers and enrichment of novel symbionts in the deep terrestrial subsurface.</title>
        <authorList>
            <person name="Probst A.J."/>
            <person name="Ladd B."/>
            <person name="Jarett J.K."/>
            <person name="Geller-Mcgrath D.E."/>
            <person name="Sieber C.M."/>
            <person name="Emerson J.B."/>
            <person name="Anantharaman K."/>
            <person name="Thomas B.C."/>
            <person name="Malmstrom R."/>
            <person name="Stieglmeier M."/>
            <person name="Klingl A."/>
            <person name="Woyke T."/>
            <person name="Ryan C.M."/>
            <person name="Banfield J.F."/>
        </authorList>
    </citation>
    <scope>NUCLEOTIDE SEQUENCE [LARGE SCALE GENOMIC DNA]</scope>
    <source>
        <strain evidence="6">CG10_big_fil_rev_8_21_14_0_10_45_14</strain>
    </source>
</reference>
<name>A0A2H0RMN0_9BACT</name>
<evidence type="ECO:0000256" key="1">
    <source>
        <dbReference type="ARBA" id="ARBA00004141"/>
    </source>
</evidence>
<accession>A0A2H0RMN0</accession>